<keyword evidence="2" id="KW-1185">Reference proteome</keyword>
<evidence type="ECO:0000256" key="1">
    <source>
        <dbReference type="SAM" id="Coils"/>
    </source>
</evidence>
<accession>A0A914YEX1</accession>
<evidence type="ECO:0000313" key="2">
    <source>
        <dbReference type="Proteomes" id="UP000887577"/>
    </source>
</evidence>
<evidence type="ECO:0000313" key="3">
    <source>
        <dbReference type="WBParaSite" id="PSU_v2.g17299.t1"/>
    </source>
</evidence>
<name>A0A914YEX1_9BILA</name>
<proteinExistence type="predicted"/>
<sequence length="222" mass="26057">METTRYATPEAEIAALHKIVEELKDDLEDNRVHVVELELDIENIHADYEHKGDLERKANDRLQNEKRELQEQLEGYKVTTDKQKRRIAELEIELEKSFNNERVLRDEIEQLEESQGSAMEKVADMETRLIEMEQRARDADYFPMPIRPITSNGIEVVSSNKINGEIENKSSLKSVTKKKESRNSVQVIDDLIGIIEVRVFLFFWEKSLRGISEIRKTFIQRR</sequence>
<protein>
    <submittedName>
        <fullName evidence="3">Uncharacterized protein</fullName>
    </submittedName>
</protein>
<keyword evidence="1" id="KW-0175">Coiled coil</keyword>
<dbReference type="AlphaFoldDB" id="A0A914YEX1"/>
<organism evidence="2 3">
    <name type="scientific">Panagrolaimus superbus</name>
    <dbReference type="NCBI Taxonomy" id="310955"/>
    <lineage>
        <taxon>Eukaryota</taxon>
        <taxon>Metazoa</taxon>
        <taxon>Ecdysozoa</taxon>
        <taxon>Nematoda</taxon>
        <taxon>Chromadorea</taxon>
        <taxon>Rhabditida</taxon>
        <taxon>Tylenchina</taxon>
        <taxon>Panagrolaimomorpha</taxon>
        <taxon>Panagrolaimoidea</taxon>
        <taxon>Panagrolaimidae</taxon>
        <taxon>Panagrolaimus</taxon>
    </lineage>
</organism>
<reference evidence="3" key="1">
    <citation type="submission" date="2022-11" db="UniProtKB">
        <authorList>
            <consortium name="WormBaseParasite"/>
        </authorList>
    </citation>
    <scope>IDENTIFICATION</scope>
</reference>
<dbReference type="Proteomes" id="UP000887577">
    <property type="component" value="Unplaced"/>
</dbReference>
<dbReference type="WBParaSite" id="PSU_v2.g17299.t1">
    <property type="protein sequence ID" value="PSU_v2.g17299.t1"/>
    <property type="gene ID" value="PSU_v2.g17299"/>
</dbReference>
<feature type="coiled-coil region" evidence="1">
    <location>
        <begin position="20"/>
        <end position="128"/>
    </location>
</feature>